<feature type="transmembrane region" description="Helical" evidence="6">
    <location>
        <begin position="490"/>
        <end position="509"/>
    </location>
</feature>
<evidence type="ECO:0000313" key="8">
    <source>
        <dbReference type="EMBL" id="KAH7018029.1"/>
    </source>
</evidence>
<feature type="transmembrane region" description="Helical" evidence="6">
    <location>
        <begin position="65"/>
        <end position="83"/>
    </location>
</feature>
<dbReference type="PRINTS" id="PR01036">
    <property type="entry name" value="TCRTETB"/>
</dbReference>
<dbReference type="InterPro" id="IPR020846">
    <property type="entry name" value="MFS_dom"/>
</dbReference>
<reference evidence="8" key="1">
    <citation type="journal article" date="2021" name="Nat. Commun.">
        <title>Genetic determinants of endophytism in the Arabidopsis root mycobiome.</title>
        <authorList>
            <person name="Mesny F."/>
            <person name="Miyauchi S."/>
            <person name="Thiergart T."/>
            <person name="Pickel B."/>
            <person name="Atanasova L."/>
            <person name="Karlsson M."/>
            <person name="Huettel B."/>
            <person name="Barry K.W."/>
            <person name="Haridas S."/>
            <person name="Chen C."/>
            <person name="Bauer D."/>
            <person name="Andreopoulos W."/>
            <person name="Pangilinan J."/>
            <person name="LaButti K."/>
            <person name="Riley R."/>
            <person name="Lipzen A."/>
            <person name="Clum A."/>
            <person name="Drula E."/>
            <person name="Henrissat B."/>
            <person name="Kohler A."/>
            <person name="Grigoriev I.V."/>
            <person name="Martin F.M."/>
            <person name="Hacquard S."/>
        </authorList>
    </citation>
    <scope>NUCLEOTIDE SEQUENCE</scope>
    <source>
        <strain evidence="8">MPI-CAGE-CH-0230</strain>
    </source>
</reference>
<evidence type="ECO:0000313" key="9">
    <source>
        <dbReference type="Proteomes" id="UP000756346"/>
    </source>
</evidence>
<dbReference type="RefSeq" id="XP_046006296.1">
    <property type="nucleotide sequence ID" value="XM_046151922.1"/>
</dbReference>
<dbReference type="GO" id="GO:0022857">
    <property type="term" value="F:transmembrane transporter activity"/>
    <property type="evidence" value="ECO:0007669"/>
    <property type="project" value="InterPro"/>
</dbReference>
<protein>
    <submittedName>
        <fullName evidence="8">Major facilitator superfamily-domain-containing protein</fullName>
    </submittedName>
</protein>
<feature type="transmembrane region" description="Helical" evidence="6">
    <location>
        <begin position="152"/>
        <end position="173"/>
    </location>
</feature>
<dbReference type="GeneID" id="70181468"/>
<dbReference type="AlphaFoldDB" id="A0A9P9BH25"/>
<feature type="compositionally biased region" description="Basic and acidic residues" evidence="5">
    <location>
        <begin position="556"/>
        <end position="573"/>
    </location>
</feature>
<dbReference type="OrthoDB" id="10021397at2759"/>
<feature type="transmembrane region" description="Helical" evidence="6">
    <location>
        <begin position="214"/>
        <end position="237"/>
    </location>
</feature>
<dbReference type="InterPro" id="IPR011701">
    <property type="entry name" value="MFS"/>
</dbReference>
<evidence type="ECO:0000256" key="2">
    <source>
        <dbReference type="ARBA" id="ARBA00022692"/>
    </source>
</evidence>
<evidence type="ECO:0000256" key="6">
    <source>
        <dbReference type="SAM" id="Phobius"/>
    </source>
</evidence>
<accession>A0A9P9BH25</accession>
<feature type="transmembrane region" description="Helical" evidence="6">
    <location>
        <begin position="424"/>
        <end position="447"/>
    </location>
</feature>
<dbReference type="PANTHER" id="PTHR23501:SF195">
    <property type="entry name" value="PEP5"/>
    <property type="match status" value="1"/>
</dbReference>
<evidence type="ECO:0000256" key="4">
    <source>
        <dbReference type="ARBA" id="ARBA00023136"/>
    </source>
</evidence>
<comment type="caution">
    <text evidence="8">The sequence shown here is derived from an EMBL/GenBank/DDBJ whole genome shotgun (WGS) entry which is preliminary data.</text>
</comment>
<feature type="transmembrane region" description="Helical" evidence="6">
    <location>
        <begin position="387"/>
        <end position="412"/>
    </location>
</feature>
<keyword evidence="2 6" id="KW-0812">Transmembrane</keyword>
<name>A0A9P9BH25_9PEZI</name>
<feature type="domain" description="Major facilitator superfamily (MFS) profile" evidence="7">
    <location>
        <begin position="28"/>
        <end position="514"/>
    </location>
</feature>
<feature type="transmembrane region" description="Helical" evidence="6">
    <location>
        <begin position="179"/>
        <end position="202"/>
    </location>
</feature>
<feature type="region of interest" description="Disordered" evidence="5">
    <location>
        <begin position="518"/>
        <end position="598"/>
    </location>
</feature>
<comment type="subcellular location">
    <subcellularLocation>
        <location evidence="1">Membrane</location>
        <topology evidence="1">Multi-pass membrane protein</topology>
    </subcellularLocation>
</comment>
<feature type="compositionally biased region" description="Low complexity" evidence="5">
    <location>
        <begin position="522"/>
        <end position="544"/>
    </location>
</feature>
<gene>
    <name evidence="8" type="ORF">B0I36DRAFT_297496</name>
</gene>
<proteinExistence type="predicted"/>
<dbReference type="Proteomes" id="UP000756346">
    <property type="component" value="Unassembled WGS sequence"/>
</dbReference>
<dbReference type="Gene3D" id="1.20.1720.10">
    <property type="entry name" value="Multidrug resistance protein D"/>
    <property type="match status" value="1"/>
</dbReference>
<keyword evidence="3 6" id="KW-1133">Transmembrane helix</keyword>
<evidence type="ECO:0000256" key="1">
    <source>
        <dbReference type="ARBA" id="ARBA00004141"/>
    </source>
</evidence>
<organism evidence="8 9">
    <name type="scientific">Microdochium trichocladiopsis</name>
    <dbReference type="NCBI Taxonomy" id="1682393"/>
    <lineage>
        <taxon>Eukaryota</taxon>
        <taxon>Fungi</taxon>
        <taxon>Dikarya</taxon>
        <taxon>Ascomycota</taxon>
        <taxon>Pezizomycotina</taxon>
        <taxon>Sordariomycetes</taxon>
        <taxon>Xylariomycetidae</taxon>
        <taxon>Xylariales</taxon>
        <taxon>Microdochiaceae</taxon>
        <taxon>Microdochium</taxon>
    </lineage>
</organism>
<keyword evidence="4 6" id="KW-0472">Membrane</keyword>
<feature type="transmembrane region" description="Helical" evidence="6">
    <location>
        <begin position="362"/>
        <end position="381"/>
    </location>
</feature>
<evidence type="ECO:0000256" key="5">
    <source>
        <dbReference type="SAM" id="MobiDB-lite"/>
    </source>
</evidence>
<feature type="transmembrane region" description="Helical" evidence="6">
    <location>
        <begin position="257"/>
        <end position="276"/>
    </location>
</feature>
<dbReference type="PROSITE" id="PS50850">
    <property type="entry name" value="MFS"/>
    <property type="match status" value="1"/>
</dbReference>
<dbReference type="SUPFAM" id="SSF103473">
    <property type="entry name" value="MFS general substrate transporter"/>
    <property type="match status" value="2"/>
</dbReference>
<dbReference type="GO" id="GO:0005886">
    <property type="term" value="C:plasma membrane"/>
    <property type="evidence" value="ECO:0007669"/>
    <property type="project" value="TreeGrafter"/>
</dbReference>
<keyword evidence="9" id="KW-1185">Reference proteome</keyword>
<dbReference type="Pfam" id="PF07690">
    <property type="entry name" value="MFS_1"/>
    <property type="match status" value="1"/>
</dbReference>
<evidence type="ECO:0000259" key="7">
    <source>
        <dbReference type="PROSITE" id="PS50850"/>
    </source>
</evidence>
<dbReference type="PANTHER" id="PTHR23501">
    <property type="entry name" value="MAJOR FACILITATOR SUPERFAMILY"/>
    <property type="match status" value="1"/>
</dbReference>
<sequence length="598" mass="63932">MAALTRTTTTESAMYPGSRMGAWRRRGIMLSLCLTLFLAALDVTIVATALPTISTALNATAAEYAWVGSSYTLASTSMAPIWAKMSDITGRKSALIGANVCFMAGSTVAALANTASVLVGGRVLQGLGSGGMFIIVTIVIGDLFELKDRAKYYGLTALVWAVAGAVGPVMGGAFTQTIGWRWCFWINLPFDALSLAMLSFVLKLDTRKIAVLEALKALDWVGSFIIVGGTICFLYGLETGASGQHQADGSGGGWSSPTVISLMVVGIALLCFFCFYEARVAKNPLMPPAIFASFTNVAMYVMLCAHSFVIIAYSYFLPLYFQTVLKFSPLISGISIFPMIFPMTAMTYLSGQFVNRTGNYQIPIWFAVLMMTLGSGLLINLGTEVSWAKIVCFQIILGLGTGPLFQVPMIALQSQLQPKLIPPAMSALGFLKNLGTSCSIIVGTVLIQSRLGVSGGLTQGQHDGGGAAGGGSSGGGDGNFERAYVGALQIMWVFYTCICVLTVLSAFFLKRENIKNKRDARQQPASQDESQQQQQPQSELQSQSQDEETGTQTDADDLRTKTSASEDEKKPVEEESIAVEDLGQAMAVMDADRKKEGL</sequence>
<dbReference type="Gene3D" id="1.20.1250.20">
    <property type="entry name" value="MFS general substrate transporter like domains"/>
    <property type="match status" value="1"/>
</dbReference>
<feature type="transmembrane region" description="Helical" evidence="6">
    <location>
        <begin position="297"/>
        <end position="321"/>
    </location>
</feature>
<dbReference type="CDD" id="cd17502">
    <property type="entry name" value="MFS_Azr1_MDR_like"/>
    <property type="match status" value="1"/>
</dbReference>
<feature type="transmembrane region" description="Helical" evidence="6">
    <location>
        <begin position="95"/>
        <end position="117"/>
    </location>
</feature>
<dbReference type="EMBL" id="JAGTJQ010000011">
    <property type="protein sequence ID" value="KAH7018029.1"/>
    <property type="molecule type" value="Genomic_DNA"/>
</dbReference>
<dbReference type="InterPro" id="IPR036259">
    <property type="entry name" value="MFS_trans_sf"/>
</dbReference>
<evidence type="ECO:0000256" key="3">
    <source>
        <dbReference type="ARBA" id="ARBA00022989"/>
    </source>
</evidence>
<feature type="transmembrane region" description="Helical" evidence="6">
    <location>
        <begin position="327"/>
        <end position="350"/>
    </location>
</feature>
<feature type="transmembrane region" description="Helical" evidence="6">
    <location>
        <begin position="123"/>
        <end position="140"/>
    </location>
</feature>